<dbReference type="InterPro" id="IPR001841">
    <property type="entry name" value="Znf_RING"/>
</dbReference>
<keyword evidence="7" id="KW-1185">Reference proteome</keyword>
<evidence type="ECO:0000256" key="3">
    <source>
        <dbReference type="ARBA" id="ARBA00022833"/>
    </source>
</evidence>
<proteinExistence type="predicted"/>
<dbReference type="InterPro" id="IPR018957">
    <property type="entry name" value="Znf_C3HC4_RING-type"/>
</dbReference>
<dbReference type="InterPro" id="IPR013083">
    <property type="entry name" value="Znf_RING/FYVE/PHD"/>
</dbReference>
<comment type="caution">
    <text evidence="6">The sequence shown here is derived from an EMBL/GenBank/DDBJ whole genome shotgun (WGS) entry which is preliminary data.</text>
</comment>
<dbReference type="SUPFAM" id="SSF57850">
    <property type="entry name" value="RING/U-box"/>
    <property type="match status" value="1"/>
</dbReference>
<gene>
    <name evidence="6" type="ORF">SEMRO_802_G204640.1</name>
</gene>
<name>A0A9N8ECG4_9STRA</name>
<dbReference type="SMART" id="SM00184">
    <property type="entry name" value="RING"/>
    <property type="match status" value="1"/>
</dbReference>
<keyword evidence="3" id="KW-0862">Zinc</keyword>
<keyword evidence="2 4" id="KW-0863">Zinc-finger</keyword>
<feature type="domain" description="RING-type" evidence="5">
    <location>
        <begin position="16"/>
        <end position="75"/>
    </location>
</feature>
<reference evidence="6" key="1">
    <citation type="submission" date="2020-06" db="EMBL/GenBank/DDBJ databases">
        <authorList>
            <consortium name="Plant Systems Biology data submission"/>
        </authorList>
    </citation>
    <scope>NUCLEOTIDE SEQUENCE</scope>
    <source>
        <strain evidence="6">D6</strain>
    </source>
</reference>
<keyword evidence="1" id="KW-0479">Metal-binding</keyword>
<sequence>MANTPLDLINTTGEACIICATKFRNGDKVVLFDCGHFTCNDCHENLIAVRATYEDDYLGEEDDDGRIGNGCPVCRSDDEVAQIYQAVVYHRGTQDDPVVIDED</sequence>
<dbReference type="GO" id="GO:0008270">
    <property type="term" value="F:zinc ion binding"/>
    <property type="evidence" value="ECO:0007669"/>
    <property type="project" value="UniProtKB-KW"/>
</dbReference>
<dbReference type="PANTHER" id="PTHR45865">
    <property type="entry name" value="E3 UBIQUITIN-PROTEIN LIGASE SHPRH FAMILY MEMBER"/>
    <property type="match status" value="1"/>
</dbReference>
<evidence type="ECO:0000259" key="5">
    <source>
        <dbReference type="PROSITE" id="PS50089"/>
    </source>
</evidence>
<dbReference type="PANTHER" id="PTHR45865:SF1">
    <property type="entry name" value="E3 UBIQUITIN-PROTEIN LIGASE SHPRH"/>
    <property type="match status" value="1"/>
</dbReference>
<evidence type="ECO:0000256" key="4">
    <source>
        <dbReference type="PROSITE-ProRule" id="PRU00175"/>
    </source>
</evidence>
<organism evidence="6 7">
    <name type="scientific">Seminavis robusta</name>
    <dbReference type="NCBI Taxonomy" id="568900"/>
    <lineage>
        <taxon>Eukaryota</taxon>
        <taxon>Sar</taxon>
        <taxon>Stramenopiles</taxon>
        <taxon>Ochrophyta</taxon>
        <taxon>Bacillariophyta</taxon>
        <taxon>Bacillariophyceae</taxon>
        <taxon>Bacillariophycidae</taxon>
        <taxon>Naviculales</taxon>
        <taxon>Naviculaceae</taxon>
        <taxon>Seminavis</taxon>
    </lineage>
</organism>
<protein>
    <recommendedName>
        <fullName evidence="5">RING-type domain-containing protein</fullName>
    </recommendedName>
</protein>
<dbReference type="EMBL" id="CAICTM010000801">
    <property type="protein sequence ID" value="CAB9516721.1"/>
    <property type="molecule type" value="Genomic_DNA"/>
</dbReference>
<dbReference type="AlphaFoldDB" id="A0A9N8ECG4"/>
<dbReference type="Pfam" id="PF00097">
    <property type="entry name" value="zf-C3HC4"/>
    <property type="match status" value="1"/>
</dbReference>
<accession>A0A9N8ECG4</accession>
<evidence type="ECO:0000256" key="1">
    <source>
        <dbReference type="ARBA" id="ARBA00022723"/>
    </source>
</evidence>
<evidence type="ECO:0000313" key="6">
    <source>
        <dbReference type="EMBL" id="CAB9516721.1"/>
    </source>
</evidence>
<evidence type="ECO:0000256" key="2">
    <source>
        <dbReference type="ARBA" id="ARBA00022771"/>
    </source>
</evidence>
<dbReference type="Gene3D" id="3.30.40.10">
    <property type="entry name" value="Zinc/RING finger domain, C3HC4 (zinc finger)"/>
    <property type="match status" value="1"/>
</dbReference>
<dbReference type="InterPro" id="IPR052583">
    <property type="entry name" value="ATP-helicase/E3_Ub-Ligase"/>
</dbReference>
<evidence type="ECO:0000313" key="7">
    <source>
        <dbReference type="Proteomes" id="UP001153069"/>
    </source>
</evidence>
<dbReference type="PROSITE" id="PS50089">
    <property type="entry name" value="ZF_RING_2"/>
    <property type="match status" value="1"/>
</dbReference>
<dbReference type="Proteomes" id="UP001153069">
    <property type="component" value="Unassembled WGS sequence"/>
</dbReference>